<evidence type="ECO:0000256" key="2">
    <source>
        <dbReference type="PIRSR" id="PIRSR605511-1"/>
    </source>
</evidence>
<evidence type="ECO:0000313" key="7">
    <source>
        <dbReference type="Proteomes" id="UP000092444"/>
    </source>
</evidence>
<organism evidence="6 7">
    <name type="scientific">Glossina morsitans morsitans</name>
    <name type="common">Savannah tsetse fly</name>
    <dbReference type="NCBI Taxonomy" id="37546"/>
    <lineage>
        <taxon>Eukaryota</taxon>
        <taxon>Metazoa</taxon>
        <taxon>Ecdysozoa</taxon>
        <taxon>Arthropoda</taxon>
        <taxon>Hexapoda</taxon>
        <taxon>Insecta</taxon>
        <taxon>Pterygota</taxon>
        <taxon>Neoptera</taxon>
        <taxon>Endopterygota</taxon>
        <taxon>Diptera</taxon>
        <taxon>Brachycera</taxon>
        <taxon>Muscomorpha</taxon>
        <taxon>Hippoboscoidea</taxon>
        <taxon>Glossinidae</taxon>
        <taxon>Glossina</taxon>
    </lineage>
</organism>
<dbReference type="PRINTS" id="PR01790">
    <property type="entry name" value="SMP30FAMILY"/>
</dbReference>
<evidence type="ECO:0000256" key="3">
    <source>
        <dbReference type="PIRSR" id="PIRSR605511-2"/>
    </source>
</evidence>
<accession>A0A1B0G895</accession>
<dbReference type="Pfam" id="PF08450">
    <property type="entry name" value="SGL"/>
    <property type="match status" value="1"/>
</dbReference>
<evidence type="ECO:0000256" key="1">
    <source>
        <dbReference type="ARBA" id="ARBA00008853"/>
    </source>
</evidence>
<feature type="binding site" evidence="3">
    <location>
        <position position="64"/>
    </location>
    <ligand>
        <name>a divalent metal cation</name>
        <dbReference type="ChEBI" id="CHEBI:60240"/>
    </ligand>
</feature>
<protein>
    <recommendedName>
        <fullName evidence="5">SMP-30/Gluconolactonase/LRE-like region domain-containing protein</fullName>
    </recommendedName>
</protein>
<feature type="binding site" evidence="3">
    <location>
        <position position="161"/>
    </location>
    <ligand>
        <name>substrate</name>
    </ligand>
</feature>
<dbReference type="GO" id="GO:0004341">
    <property type="term" value="F:gluconolactonase activity"/>
    <property type="evidence" value="ECO:0007669"/>
    <property type="project" value="TreeGrafter"/>
</dbReference>
<dbReference type="VEuPathDB" id="VectorBase:GMOY009534"/>
<evidence type="ECO:0000259" key="5">
    <source>
        <dbReference type="Pfam" id="PF08450"/>
    </source>
</evidence>
<name>A0A1B0G895_GLOMM</name>
<dbReference type="SUPFAM" id="SSF63829">
    <property type="entry name" value="Calcium-dependent phosphotriesterase"/>
    <property type="match status" value="1"/>
</dbReference>
<comment type="cofactor">
    <cofactor evidence="3">
        <name>Zn(2+)</name>
        <dbReference type="ChEBI" id="CHEBI:29105"/>
    </cofactor>
    <text evidence="3">Binds 1 divalent metal cation per subunit.</text>
</comment>
<feature type="domain" description="SMP-30/Gluconolactonase/LRE-like region" evidence="5">
    <location>
        <begin position="62"/>
        <end position="345"/>
    </location>
</feature>
<feature type="binding site" evidence="3">
    <location>
        <position position="286"/>
    </location>
    <ligand>
        <name>a divalent metal cation</name>
        <dbReference type="ChEBI" id="CHEBI:60240"/>
    </ligand>
</feature>
<dbReference type="PANTHER" id="PTHR10907">
    <property type="entry name" value="REGUCALCIN"/>
    <property type="match status" value="1"/>
</dbReference>
<keyword evidence="7" id="KW-1185">Reference proteome</keyword>
<reference evidence="6" key="1">
    <citation type="submission" date="2020-05" db="UniProtKB">
        <authorList>
            <consortium name="EnsemblMetazoa"/>
        </authorList>
    </citation>
    <scope>IDENTIFICATION</scope>
    <source>
        <strain evidence="6">Yale</strain>
    </source>
</reference>
<sequence>MHRSAMYRQSFLWYSVLIVSCIDLSVKANGQVAISMAVTVRNANNETMTYQVEPLANSYAELGEGPHWDGETQNLYYVDITAGKLLRYSYKDDKVYEAKIEGEDLASFIVPVAGTSDTFAVGAGRRVIIVKWDGTSTTAQVEKTLFEVQKNDKRFEGNRFNDGKCDPKGRLFAGTMRYVGDEFEHRWGELYKYEEGGNVELVKTDVGISNGLAWNEKTNKFYYIDTTDFEVKEYDYDLETGKPGIQYLFLFPCNINCKKSSVFFSANPKVVFNLRRDSPKNHLLPDGMTIDSDGNIYVATFNGHTIYKVNPVTGKILMEIKLPCKQITSAAFGGPNLDILYVTTSARGNEPKPAGTTYKVTGLKAKGLPMTKIQI</sequence>
<dbReference type="InterPro" id="IPR011042">
    <property type="entry name" value="6-blade_b-propeller_TolB-like"/>
</dbReference>
<dbReference type="AlphaFoldDB" id="A0A1B0G895"/>
<feature type="binding site" evidence="3">
    <location>
        <position position="210"/>
    </location>
    <ligand>
        <name>a divalent metal cation</name>
        <dbReference type="ChEBI" id="CHEBI:60240"/>
    </ligand>
</feature>
<evidence type="ECO:0000256" key="4">
    <source>
        <dbReference type="SAM" id="SignalP"/>
    </source>
</evidence>
<dbReference type="GO" id="GO:0019853">
    <property type="term" value="P:L-ascorbic acid biosynthetic process"/>
    <property type="evidence" value="ECO:0007669"/>
    <property type="project" value="TreeGrafter"/>
</dbReference>
<dbReference type="PROSITE" id="PS51257">
    <property type="entry name" value="PROKAR_LIPOPROTEIN"/>
    <property type="match status" value="1"/>
</dbReference>
<dbReference type="GO" id="GO:0005509">
    <property type="term" value="F:calcium ion binding"/>
    <property type="evidence" value="ECO:0007669"/>
    <property type="project" value="TreeGrafter"/>
</dbReference>
<feature type="chain" id="PRO_5008407999" description="SMP-30/Gluconolactonase/LRE-like region domain-containing protein" evidence="4">
    <location>
        <begin position="29"/>
        <end position="375"/>
    </location>
</feature>
<proteinExistence type="inferred from homology"/>
<keyword evidence="3" id="KW-0862">Zinc</keyword>
<dbReference type="InterPro" id="IPR013658">
    <property type="entry name" value="SGL"/>
</dbReference>
<feature type="active site" description="Proton donor/acceptor" evidence="2">
    <location>
        <position position="286"/>
    </location>
</feature>
<dbReference type="EMBL" id="CCAG010000213">
    <property type="status" value="NOT_ANNOTATED_CDS"/>
    <property type="molecule type" value="Genomic_DNA"/>
</dbReference>
<dbReference type="PhylomeDB" id="A0A1B0G895"/>
<feature type="signal peptide" evidence="4">
    <location>
        <begin position="1"/>
        <end position="28"/>
    </location>
</feature>
<keyword evidence="4" id="KW-0732">Signal</keyword>
<dbReference type="PANTHER" id="PTHR10907:SF66">
    <property type="entry name" value="MIP34848P1-RELATED"/>
    <property type="match status" value="1"/>
</dbReference>
<dbReference type="Gene3D" id="2.120.10.30">
    <property type="entry name" value="TolB, C-terminal domain"/>
    <property type="match status" value="1"/>
</dbReference>
<feature type="binding site" evidence="3">
    <location>
        <position position="159"/>
    </location>
    <ligand>
        <name>substrate</name>
    </ligand>
</feature>
<evidence type="ECO:0000313" key="6">
    <source>
        <dbReference type="EnsemblMetazoa" id="GMOY009534-PA"/>
    </source>
</evidence>
<dbReference type="EnsemblMetazoa" id="GMOY009534-RA">
    <property type="protein sequence ID" value="GMOY009534-PA"/>
    <property type="gene ID" value="GMOY009534"/>
</dbReference>
<keyword evidence="3" id="KW-0479">Metal-binding</keyword>
<dbReference type="Proteomes" id="UP000092444">
    <property type="component" value="Unassembled WGS sequence"/>
</dbReference>
<dbReference type="STRING" id="37546.A0A1B0G895"/>
<comment type="similarity">
    <text evidence="1">Belongs to the SMP-30/CGR1 family.</text>
</comment>
<dbReference type="InterPro" id="IPR005511">
    <property type="entry name" value="SMP-30"/>
</dbReference>